<reference evidence="2" key="1">
    <citation type="submission" date="2021-05" db="UniProtKB">
        <authorList>
            <consortium name="EnsemblPlants"/>
        </authorList>
    </citation>
    <scope>IDENTIFICATION</scope>
    <source>
        <strain evidence="2">subsp. malaccensis</strain>
    </source>
</reference>
<accession>A0A804L2D4</accession>
<organism evidence="2 3">
    <name type="scientific">Musa acuminata subsp. malaccensis</name>
    <name type="common">Wild banana</name>
    <name type="synonym">Musa malaccensis</name>
    <dbReference type="NCBI Taxonomy" id="214687"/>
    <lineage>
        <taxon>Eukaryota</taxon>
        <taxon>Viridiplantae</taxon>
        <taxon>Streptophyta</taxon>
        <taxon>Embryophyta</taxon>
        <taxon>Tracheophyta</taxon>
        <taxon>Spermatophyta</taxon>
        <taxon>Magnoliopsida</taxon>
        <taxon>Liliopsida</taxon>
        <taxon>Zingiberales</taxon>
        <taxon>Musaceae</taxon>
        <taxon>Musa</taxon>
    </lineage>
</organism>
<protein>
    <submittedName>
        <fullName evidence="2">Uncharacterized protein</fullName>
    </submittedName>
</protein>
<evidence type="ECO:0000313" key="3">
    <source>
        <dbReference type="Proteomes" id="UP000012960"/>
    </source>
</evidence>
<dbReference type="EnsemblPlants" id="Ma10_t31190.1">
    <property type="protein sequence ID" value="Ma10_p31190.1"/>
    <property type="gene ID" value="Ma10_g31190"/>
</dbReference>
<feature type="compositionally biased region" description="Low complexity" evidence="1">
    <location>
        <begin position="21"/>
        <end position="32"/>
    </location>
</feature>
<dbReference type="OMA" id="YVSHENE"/>
<name>A0A804L2D4_MUSAM</name>
<dbReference type="PANTHER" id="PTHR33386:SF5">
    <property type="entry name" value="OS02G0740600 PROTEIN"/>
    <property type="match status" value="1"/>
</dbReference>
<sequence length="74" mass="8290">MERSSSFGMSWADQWDYSEPSATSQKSNSSSSNLKKGMEKTKSATSTGIKKVKEGTSHGLQWIKDKYSKKTQKH</sequence>
<dbReference type="AlphaFoldDB" id="A0A804L2D4"/>
<evidence type="ECO:0000313" key="2">
    <source>
        <dbReference type="EnsemblPlants" id="Ma10_p31190.1"/>
    </source>
</evidence>
<dbReference type="InParanoid" id="A0A804L2D4"/>
<dbReference type="Proteomes" id="UP000012960">
    <property type="component" value="Unplaced"/>
</dbReference>
<proteinExistence type="predicted"/>
<dbReference type="PANTHER" id="PTHR33386">
    <property type="entry name" value="OS02G0740600 PROTEIN"/>
    <property type="match status" value="1"/>
</dbReference>
<dbReference type="Gramene" id="Ma10_t31190.1">
    <property type="protein sequence ID" value="Ma10_p31190.1"/>
    <property type="gene ID" value="Ma10_g31190"/>
</dbReference>
<keyword evidence="3" id="KW-1185">Reference proteome</keyword>
<evidence type="ECO:0000256" key="1">
    <source>
        <dbReference type="SAM" id="MobiDB-lite"/>
    </source>
</evidence>
<feature type="region of interest" description="Disordered" evidence="1">
    <location>
        <begin position="17"/>
        <end position="74"/>
    </location>
</feature>